<keyword evidence="9" id="KW-0969">Cilium</keyword>
<evidence type="ECO:0000313" key="10">
    <source>
        <dbReference type="Proteomes" id="UP000294772"/>
    </source>
</evidence>
<dbReference type="RefSeq" id="WP_132763846.1">
    <property type="nucleotide sequence ID" value="NZ_CP110415.1"/>
</dbReference>
<keyword evidence="3 5" id="KW-1005">Bacterial flagellum biogenesis</keyword>
<dbReference type="InterPro" id="IPR025963">
    <property type="entry name" value="FLgD_Tudor"/>
</dbReference>
<dbReference type="Pfam" id="PF13861">
    <property type="entry name" value="FLgD_tudor"/>
    <property type="match status" value="1"/>
</dbReference>
<dbReference type="Proteomes" id="UP000294772">
    <property type="component" value="Unassembled WGS sequence"/>
</dbReference>
<proteinExistence type="inferred from homology"/>
<evidence type="ECO:0000256" key="4">
    <source>
        <dbReference type="ARBA" id="ARBA00024746"/>
    </source>
</evidence>
<evidence type="ECO:0000259" key="8">
    <source>
        <dbReference type="Pfam" id="PF13861"/>
    </source>
</evidence>
<feature type="compositionally biased region" description="Low complexity" evidence="6">
    <location>
        <begin position="1"/>
        <end position="15"/>
    </location>
</feature>
<dbReference type="InterPro" id="IPR025965">
    <property type="entry name" value="FlgD/Vpr_Ig-like"/>
</dbReference>
<dbReference type="Pfam" id="PF03963">
    <property type="entry name" value="FlgD"/>
    <property type="match status" value="1"/>
</dbReference>
<feature type="region of interest" description="Disordered" evidence="6">
    <location>
        <begin position="1"/>
        <end position="27"/>
    </location>
</feature>
<gene>
    <name evidence="9" type="ORF">EV676_102363</name>
</gene>
<keyword evidence="9" id="KW-0966">Cell projection</keyword>
<dbReference type="Gene3D" id="2.30.30.910">
    <property type="match status" value="1"/>
</dbReference>
<evidence type="ECO:0000256" key="3">
    <source>
        <dbReference type="ARBA" id="ARBA00022795"/>
    </source>
</evidence>
<dbReference type="InterPro" id="IPR005648">
    <property type="entry name" value="FlgD"/>
</dbReference>
<dbReference type="Pfam" id="PF13860">
    <property type="entry name" value="FlgD_ig"/>
    <property type="match status" value="1"/>
</dbReference>
<evidence type="ECO:0000259" key="7">
    <source>
        <dbReference type="Pfam" id="PF13860"/>
    </source>
</evidence>
<protein>
    <recommendedName>
        <fullName evidence="2 5">Basal-body rod modification protein FlgD</fullName>
    </recommendedName>
</protein>
<accession>A0AA46DGI4</accession>
<evidence type="ECO:0000256" key="5">
    <source>
        <dbReference type="RuleBase" id="RU362076"/>
    </source>
</evidence>
<feature type="domain" description="FlgD/Vpr Ig-like" evidence="7">
    <location>
        <begin position="104"/>
        <end position="175"/>
    </location>
</feature>
<dbReference type="Gene3D" id="2.60.40.4070">
    <property type="match status" value="1"/>
</dbReference>
<evidence type="ECO:0000256" key="1">
    <source>
        <dbReference type="ARBA" id="ARBA00010577"/>
    </source>
</evidence>
<dbReference type="GO" id="GO:0044781">
    <property type="term" value="P:bacterial-type flagellum organization"/>
    <property type="evidence" value="ECO:0007669"/>
    <property type="project" value="UniProtKB-UniRule"/>
</dbReference>
<reference evidence="9 10" key="1">
    <citation type="submission" date="2019-03" db="EMBL/GenBank/DDBJ databases">
        <title>Genomic Encyclopedia of Type Strains, Phase IV (KMG-IV): sequencing the most valuable type-strain genomes for metagenomic binning, comparative biology and taxonomic classification.</title>
        <authorList>
            <person name="Goeker M."/>
        </authorList>
    </citation>
    <scope>NUCLEOTIDE SEQUENCE [LARGE SCALE GENOMIC DNA]</scope>
    <source>
        <strain evidence="9 10">DSM 15264</strain>
    </source>
</reference>
<name>A0AA46DGI4_9BURK</name>
<keyword evidence="9" id="KW-0282">Flagellum</keyword>
<comment type="similarity">
    <text evidence="1 5">Belongs to the FlgD family.</text>
</comment>
<dbReference type="AlphaFoldDB" id="A0AA46DGI4"/>
<sequence length="220" mass="22906">MSVTGTASTTTSGLGPEYTGGTAAAKTDESAQDRFLKMLVAQMQNQDPLNPMDNAEVTSQMAQINTVTGIEKLNAGISTMITQLLQAQTMQGAALVGRDVLVPGNSIYMIEGRGNGAFELSGKADKVTVEVLDASGKVLDTVELGALEGGRHHFQWQAEDADQVPAVVSYRITATSGGNGVPVSTYTRDTVGAVSANGSKLELDLYGGSTVSYDQVKAVV</sequence>
<comment type="function">
    <text evidence="4 5">Required for flagellar hook formation. May act as a scaffolding protein.</text>
</comment>
<organism evidence="9 10">
    <name type="scientific">Caldimonas thermodepolymerans</name>
    <dbReference type="NCBI Taxonomy" id="215580"/>
    <lineage>
        <taxon>Bacteria</taxon>
        <taxon>Pseudomonadati</taxon>
        <taxon>Pseudomonadota</taxon>
        <taxon>Betaproteobacteria</taxon>
        <taxon>Burkholderiales</taxon>
        <taxon>Sphaerotilaceae</taxon>
        <taxon>Caldimonas</taxon>
    </lineage>
</organism>
<evidence type="ECO:0000313" key="9">
    <source>
        <dbReference type="EMBL" id="TCP08853.1"/>
    </source>
</evidence>
<evidence type="ECO:0000256" key="2">
    <source>
        <dbReference type="ARBA" id="ARBA00016013"/>
    </source>
</evidence>
<dbReference type="EMBL" id="SLXF01000002">
    <property type="protein sequence ID" value="TCP08853.1"/>
    <property type="molecule type" value="Genomic_DNA"/>
</dbReference>
<comment type="caution">
    <text evidence="9">The sequence shown here is derived from an EMBL/GenBank/DDBJ whole genome shotgun (WGS) entry which is preliminary data.</text>
</comment>
<feature type="domain" description="FlgD Tudor-like" evidence="8">
    <location>
        <begin position="88"/>
        <end position="217"/>
    </location>
</feature>
<evidence type="ECO:0000256" key="6">
    <source>
        <dbReference type="SAM" id="MobiDB-lite"/>
    </source>
</evidence>